<dbReference type="Proteomes" id="UP000610303">
    <property type="component" value="Unassembled WGS sequence"/>
</dbReference>
<sequence length="72" mass="7892">MNEIELRQTRELRVGDTLVNTTGRHYEITSVRRIGRGIRVEYTTVDGAAGRFTAAPEATVRVLVAPLSHAAA</sequence>
<dbReference type="RefSeq" id="WP_189084541.1">
    <property type="nucleotide sequence ID" value="NZ_BMRJ01000001.1"/>
</dbReference>
<dbReference type="AlphaFoldDB" id="A0A918FCD7"/>
<reference evidence="1" key="1">
    <citation type="journal article" date="2014" name="Int. J. Syst. Evol. Microbiol.">
        <title>Complete genome sequence of Corynebacterium casei LMG S-19264T (=DSM 44701T), isolated from a smear-ripened cheese.</title>
        <authorList>
            <consortium name="US DOE Joint Genome Institute (JGI-PGF)"/>
            <person name="Walter F."/>
            <person name="Albersmeier A."/>
            <person name="Kalinowski J."/>
            <person name="Ruckert C."/>
        </authorList>
    </citation>
    <scope>NUCLEOTIDE SEQUENCE</scope>
    <source>
        <strain evidence="1">JCM 3346</strain>
    </source>
</reference>
<name>A0A918FCD7_AGRME</name>
<proteinExistence type="predicted"/>
<keyword evidence="2" id="KW-1185">Reference proteome</keyword>
<gene>
    <name evidence="1" type="ORF">GCM10010196_14120</name>
</gene>
<comment type="caution">
    <text evidence="1">The sequence shown here is derived from an EMBL/GenBank/DDBJ whole genome shotgun (WGS) entry which is preliminary data.</text>
</comment>
<evidence type="ECO:0000313" key="1">
    <source>
        <dbReference type="EMBL" id="GGR21759.1"/>
    </source>
</evidence>
<dbReference type="EMBL" id="BMRJ01000001">
    <property type="protein sequence ID" value="GGR21759.1"/>
    <property type="molecule type" value="Genomic_DNA"/>
</dbReference>
<evidence type="ECO:0000313" key="2">
    <source>
        <dbReference type="Proteomes" id="UP000610303"/>
    </source>
</evidence>
<organism evidence="1 2">
    <name type="scientific">Agromyces mediolanus</name>
    <name type="common">Corynebacterium mediolanum</name>
    <dbReference type="NCBI Taxonomy" id="41986"/>
    <lineage>
        <taxon>Bacteria</taxon>
        <taxon>Bacillati</taxon>
        <taxon>Actinomycetota</taxon>
        <taxon>Actinomycetes</taxon>
        <taxon>Micrococcales</taxon>
        <taxon>Microbacteriaceae</taxon>
        <taxon>Agromyces</taxon>
    </lineage>
</organism>
<reference evidence="1" key="2">
    <citation type="submission" date="2020-09" db="EMBL/GenBank/DDBJ databases">
        <authorList>
            <person name="Sun Q."/>
            <person name="Ohkuma M."/>
        </authorList>
    </citation>
    <scope>NUCLEOTIDE SEQUENCE</scope>
    <source>
        <strain evidence="1">JCM 3346</strain>
    </source>
</reference>
<accession>A0A918FCD7</accession>
<protein>
    <submittedName>
        <fullName evidence="1">Uncharacterized protein</fullName>
    </submittedName>
</protein>